<protein>
    <submittedName>
        <fullName evidence="2">Uncharacterized protein</fullName>
    </submittedName>
</protein>
<dbReference type="InParanoid" id="A0A1Q3D0U9"/>
<keyword evidence="1" id="KW-1133">Transmembrane helix</keyword>
<keyword evidence="3" id="KW-1185">Reference proteome</keyword>
<reference evidence="3" key="1">
    <citation type="submission" date="2016-04" db="EMBL/GenBank/DDBJ databases">
        <title>Cephalotus genome sequencing.</title>
        <authorList>
            <person name="Fukushima K."/>
            <person name="Hasebe M."/>
            <person name="Fang X."/>
        </authorList>
    </citation>
    <scope>NUCLEOTIDE SEQUENCE [LARGE SCALE GENOMIC DNA]</scope>
    <source>
        <strain evidence="3">cv. St1</strain>
    </source>
</reference>
<evidence type="ECO:0000313" key="2">
    <source>
        <dbReference type="EMBL" id="GAV86074.1"/>
    </source>
</evidence>
<dbReference type="Proteomes" id="UP000187406">
    <property type="component" value="Unassembled WGS sequence"/>
</dbReference>
<comment type="caution">
    <text evidence="2">The sequence shown here is derived from an EMBL/GenBank/DDBJ whole genome shotgun (WGS) entry which is preliminary data.</text>
</comment>
<proteinExistence type="predicted"/>
<sequence>MVLFASFEVGYDLWMIRFVAYMFLWQGVIQKIFFQLPSQGMVGRTMNSYLLLQQTSYGDSVKMGVSFKSSLSLITFLRMVLLFYSRKPFVLLFLFYLSSLSSQAPYLFIYLL</sequence>
<accession>A0A1Q3D0U9</accession>
<evidence type="ECO:0000313" key="3">
    <source>
        <dbReference type="Proteomes" id="UP000187406"/>
    </source>
</evidence>
<feature type="transmembrane region" description="Helical" evidence="1">
    <location>
        <begin position="90"/>
        <end position="111"/>
    </location>
</feature>
<keyword evidence="1" id="KW-0812">Transmembrane</keyword>
<dbReference type="AlphaFoldDB" id="A0A1Q3D0U9"/>
<evidence type="ECO:0000256" key="1">
    <source>
        <dbReference type="SAM" id="Phobius"/>
    </source>
</evidence>
<gene>
    <name evidence="2" type="ORF">CFOL_v3_29507</name>
</gene>
<name>A0A1Q3D0U9_CEPFO</name>
<feature type="transmembrane region" description="Helical" evidence="1">
    <location>
        <begin position="14"/>
        <end position="34"/>
    </location>
</feature>
<organism evidence="2 3">
    <name type="scientific">Cephalotus follicularis</name>
    <name type="common">Albany pitcher plant</name>
    <dbReference type="NCBI Taxonomy" id="3775"/>
    <lineage>
        <taxon>Eukaryota</taxon>
        <taxon>Viridiplantae</taxon>
        <taxon>Streptophyta</taxon>
        <taxon>Embryophyta</taxon>
        <taxon>Tracheophyta</taxon>
        <taxon>Spermatophyta</taxon>
        <taxon>Magnoliopsida</taxon>
        <taxon>eudicotyledons</taxon>
        <taxon>Gunneridae</taxon>
        <taxon>Pentapetalae</taxon>
        <taxon>rosids</taxon>
        <taxon>fabids</taxon>
        <taxon>Oxalidales</taxon>
        <taxon>Cephalotaceae</taxon>
        <taxon>Cephalotus</taxon>
    </lineage>
</organism>
<keyword evidence="1" id="KW-0472">Membrane</keyword>
<dbReference type="EMBL" id="BDDD01003792">
    <property type="protein sequence ID" value="GAV86074.1"/>
    <property type="molecule type" value="Genomic_DNA"/>
</dbReference>